<dbReference type="SMART" id="SM00062">
    <property type="entry name" value="PBPb"/>
    <property type="match status" value="1"/>
</dbReference>
<dbReference type="Gene3D" id="3.40.190.10">
    <property type="entry name" value="Periplasmic binding protein-like II"/>
    <property type="match status" value="2"/>
</dbReference>
<gene>
    <name evidence="6" type="ORF">IAC18_06515</name>
</gene>
<proteinExistence type="inferred from homology"/>
<evidence type="ECO:0000256" key="1">
    <source>
        <dbReference type="ARBA" id="ARBA00004196"/>
    </source>
</evidence>
<evidence type="ECO:0000313" key="7">
    <source>
        <dbReference type="Proteomes" id="UP000824001"/>
    </source>
</evidence>
<evidence type="ECO:0000259" key="5">
    <source>
        <dbReference type="SMART" id="SM00062"/>
    </source>
</evidence>
<reference evidence="6" key="2">
    <citation type="journal article" date="2021" name="PeerJ">
        <title>Extensive microbial diversity within the chicken gut microbiome revealed by metagenomics and culture.</title>
        <authorList>
            <person name="Gilroy R."/>
            <person name="Ravi A."/>
            <person name="Getino M."/>
            <person name="Pursley I."/>
            <person name="Horton D.L."/>
            <person name="Alikhan N.F."/>
            <person name="Baker D."/>
            <person name="Gharbi K."/>
            <person name="Hall N."/>
            <person name="Watson M."/>
            <person name="Adriaenssens E.M."/>
            <person name="Foster-Nyarko E."/>
            <person name="Jarju S."/>
            <person name="Secka A."/>
            <person name="Antonio M."/>
            <person name="Oren A."/>
            <person name="Chaudhuri R.R."/>
            <person name="La Ragione R."/>
            <person name="Hildebrand F."/>
            <person name="Pallen M.J."/>
        </authorList>
    </citation>
    <scope>NUCLEOTIDE SEQUENCE</scope>
    <source>
        <strain evidence="6">ChiHjej10B9-9673</strain>
    </source>
</reference>
<dbReference type="PROSITE" id="PS01039">
    <property type="entry name" value="SBP_BACTERIAL_3"/>
    <property type="match status" value="1"/>
</dbReference>
<comment type="similarity">
    <text evidence="2 4">Belongs to the bacterial solute-binding protein 3 family.</text>
</comment>
<keyword evidence="3" id="KW-0732">Signal</keyword>
<name>A0A9D1FE96_9FIRM</name>
<sequence>MKLLKRALALALVLALMLPLGGCGQVVGRYRIVDTLAEQSYAIGFRQDDYVRYYVEAALQVLAADGTISGLANTWFIEDNTRFASSLSALDQFGSIPGRTLLVGCDPDAYPLSYIENGQYTGFDVELARAVCAKLGWQAQFISIKSEDAYVELSSGNVDVAWGGLTLDPDATDYVVLTPYLTDELVIITRADIGAKSLRGLKGSSLAISVEQKYMDLLQADERLMNRFGEIKRLTGGLQALLDAVNGGQAGAALVSSTAISKFGG</sequence>
<organism evidence="6 7">
    <name type="scientific">Candidatus Scatomorpha merdipullorum</name>
    <dbReference type="NCBI Taxonomy" id="2840927"/>
    <lineage>
        <taxon>Bacteria</taxon>
        <taxon>Bacillati</taxon>
        <taxon>Bacillota</taxon>
        <taxon>Clostridia</taxon>
        <taxon>Eubacteriales</taxon>
        <taxon>Candidatus Scatomorpha</taxon>
    </lineage>
</organism>
<protein>
    <submittedName>
        <fullName evidence="6">Transporter substrate-binding domain-containing protein</fullName>
    </submittedName>
</protein>
<reference evidence="6" key="1">
    <citation type="submission" date="2020-10" db="EMBL/GenBank/DDBJ databases">
        <authorList>
            <person name="Gilroy R."/>
        </authorList>
    </citation>
    <scope>NUCLEOTIDE SEQUENCE</scope>
    <source>
        <strain evidence="6">ChiHjej10B9-9673</strain>
    </source>
</reference>
<evidence type="ECO:0000256" key="4">
    <source>
        <dbReference type="RuleBase" id="RU003744"/>
    </source>
</evidence>
<dbReference type="AlphaFoldDB" id="A0A9D1FE96"/>
<evidence type="ECO:0000256" key="3">
    <source>
        <dbReference type="ARBA" id="ARBA00022729"/>
    </source>
</evidence>
<dbReference type="Pfam" id="PF00497">
    <property type="entry name" value="SBP_bac_3"/>
    <property type="match status" value="1"/>
</dbReference>
<dbReference type="GO" id="GO:0030313">
    <property type="term" value="C:cell envelope"/>
    <property type="evidence" value="ECO:0007669"/>
    <property type="project" value="UniProtKB-SubCell"/>
</dbReference>
<accession>A0A9D1FE96</accession>
<dbReference type="InterPro" id="IPR001638">
    <property type="entry name" value="Solute-binding_3/MltF_N"/>
</dbReference>
<dbReference type="PANTHER" id="PTHR35936">
    <property type="entry name" value="MEMBRANE-BOUND LYTIC MUREIN TRANSGLYCOSYLASE F"/>
    <property type="match status" value="1"/>
</dbReference>
<evidence type="ECO:0000256" key="2">
    <source>
        <dbReference type="ARBA" id="ARBA00010333"/>
    </source>
</evidence>
<comment type="subcellular location">
    <subcellularLocation>
        <location evidence="1">Cell envelope</location>
    </subcellularLocation>
</comment>
<comment type="caution">
    <text evidence="6">The sequence shown here is derived from an EMBL/GenBank/DDBJ whole genome shotgun (WGS) entry which is preliminary data.</text>
</comment>
<dbReference type="EMBL" id="DVJK01000182">
    <property type="protein sequence ID" value="HIS67200.1"/>
    <property type="molecule type" value="Genomic_DNA"/>
</dbReference>
<dbReference type="InterPro" id="IPR018313">
    <property type="entry name" value="SBP_3_CS"/>
</dbReference>
<dbReference type="SUPFAM" id="SSF53850">
    <property type="entry name" value="Periplasmic binding protein-like II"/>
    <property type="match status" value="1"/>
</dbReference>
<evidence type="ECO:0000313" key="6">
    <source>
        <dbReference type="EMBL" id="HIS67200.1"/>
    </source>
</evidence>
<dbReference type="Proteomes" id="UP000824001">
    <property type="component" value="Unassembled WGS sequence"/>
</dbReference>
<feature type="domain" description="Solute-binding protein family 3/N-terminal" evidence="5">
    <location>
        <begin position="100"/>
        <end position="265"/>
    </location>
</feature>